<protein>
    <recommendedName>
        <fullName evidence="5">M protein repeat protein</fullName>
    </recommendedName>
</protein>
<keyword evidence="4" id="KW-1185">Reference proteome</keyword>
<sequence>MADVDDKEKAEKLAAAKKRFEELKKKQKGKKGGKKKADKADATEEKDDATAQDGQAADADVDAPAEGAATDNTPVAADTAEDANAEKTEETLEEATASDETPTERPTHERKPSQSEQSRQRSASFRQNSGLTSPSLSKSPALPSISAEDEVQDIYRKQASRIEELEKENKTLQDAQAKLQKVEDELEQLRESSGDIAELKSKAALADKRHEEIEKLTSDLTSVQRQLSQAQQQVADKRRKSNASPSREIQAQLASKTSTIESLELELSNLRNQYNMSQSSVSAHEATIKELEQRATAAEQASETAQKEIGTLKETISKPVETEKNDAEDPAALQAKITTLESDLRAAQSSADTATSRASSLEQKIEALTKLHKDQTSTHDSQIKDLTSKLVSLKTSQTPTANDTDSITDDANDLEREQLHQRIRDLEAENTDLRRGVWRDQRAALQPDINDASPGYEDVDLSNPYAAPSSAQRPHARTGSSFQDVLQSGISAFTGGQRKQSLGLLSEEDFDEDSFRVAQEEEGKKRIERIREVKRGLEDWRGWRVDLVDLRAGGLGGGAATGPVFEV</sequence>
<keyword evidence="1" id="KW-0175">Coiled coil</keyword>
<feature type="compositionally biased region" description="Low complexity" evidence="2">
    <location>
        <begin position="294"/>
        <end position="304"/>
    </location>
</feature>
<feature type="region of interest" description="Disordered" evidence="2">
    <location>
        <begin position="19"/>
        <end position="150"/>
    </location>
</feature>
<feature type="compositionally biased region" description="Polar residues" evidence="2">
    <location>
        <begin position="242"/>
        <end position="255"/>
    </location>
</feature>
<evidence type="ECO:0000313" key="3">
    <source>
        <dbReference type="EMBL" id="CAD0089017.1"/>
    </source>
</evidence>
<feature type="region of interest" description="Disordered" evidence="2">
    <location>
        <begin position="446"/>
        <end position="482"/>
    </location>
</feature>
<feature type="compositionally biased region" description="Low complexity" evidence="2">
    <location>
        <begin position="114"/>
        <end position="146"/>
    </location>
</feature>
<evidence type="ECO:0000256" key="2">
    <source>
        <dbReference type="SAM" id="MobiDB-lite"/>
    </source>
</evidence>
<accession>A0A9N8JPR5</accession>
<dbReference type="Gene3D" id="1.10.287.1490">
    <property type="match status" value="1"/>
</dbReference>
<dbReference type="EMBL" id="CAIJEN010000007">
    <property type="protein sequence ID" value="CAD0089017.1"/>
    <property type="molecule type" value="Genomic_DNA"/>
</dbReference>
<feature type="region of interest" description="Disordered" evidence="2">
    <location>
        <begin position="293"/>
        <end position="330"/>
    </location>
</feature>
<feature type="region of interest" description="Disordered" evidence="2">
    <location>
        <begin position="227"/>
        <end position="255"/>
    </location>
</feature>
<name>A0A9N8JPR5_9PEZI</name>
<organism evidence="3 4">
    <name type="scientific">Aureobasidium vineae</name>
    <dbReference type="NCBI Taxonomy" id="2773715"/>
    <lineage>
        <taxon>Eukaryota</taxon>
        <taxon>Fungi</taxon>
        <taxon>Dikarya</taxon>
        <taxon>Ascomycota</taxon>
        <taxon>Pezizomycotina</taxon>
        <taxon>Dothideomycetes</taxon>
        <taxon>Dothideomycetidae</taxon>
        <taxon>Dothideales</taxon>
        <taxon>Saccotheciaceae</taxon>
        <taxon>Aureobasidium</taxon>
    </lineage>
</organism>
<feature type="compositionally biased region" description="Basic residues" evidence="2">
    <location>
        <begin position="25"/>
        <end position="37"/>
    </location>
</feature>
<feature type="compositionally biased region" description="Low complexity" evidence="2">
    <location>
        <begin position="51"/>
        <end position="70"/>
    </location>
</feature>
<reference evidence="3" key="1">
    <citation type="submission" date="2020-06" db="EMBL/GenBank/DDBJ databases">
        <authorList>
            <person name="Onetto C."/>
        </authorList>
    </citation>
    <scope>NUCLEOTIDE SEQUENCE</scope>
</reference>
<evidence type="ECO:0000313" key="4">
    <source>
        <dbReference type="Proteomes" id="UP000716446"/>
    </source>
</evidence>
<comment type="caution">
    <text evidence="3">The sequence shown here is derived from an EMBL/GenBank/DDBJ whole genome shotgun (WGS) entry which is preliminary data.</text>
</comment>
<proteinExistence type="predicted"/>
<dbReference type="AlphaFoldDB" id="A0A9N8JPR5"/>
<evidence type="ECO:0008006" key="5">
    <source>
        <dbReference type="Google" id="ProtNLM"/>
    </source>
</evidence>
<dbReference type="Proteomes" id="UP000716446">
    <property type="component" value="Unassembled WGS sequence"/>
</dbReference>
<evidence type="ECO:0000256" key="1">
    <source>
        <dbReference type="SAM" id="Coils"/>
    </source>
</evidence>
<feature type="coiled-coil region" evidence="1">
    <location>
        <begin position="344"/>
        <end position="371"/>
    </location>
</feature>
<feature type="compositionally biased region" description="Basic and acidic residues" evidence="2">
    <location>
        <begin position="102"/>
        <end position="113"/>
    </location>
</feature>
<gene>
    <name evidence="3" type="ORF">AWRI4619_LOCUS5560</name>
</gene>